<dbReference type="Proteomes" id="UP000054826">
    <property type="component" value="Unassembled WGS sequence"/>
</dbReference>
<organism evidence="1 3">
    <name type="scientific">Trichinella pseudospiralis</name>
    <name type="common">Parasitic roundworm</name>
    <dbReference type="NCBI Taxonomy" id="6337"/>
    <lineage>
        <taxon>Eukaryota</taxon>
        <taxon>Metazoa</taxon>
        <taxon>Ecdysozoa</taxon>
        <taxon>Nematoda</taxon>
        <taxon>Enoplea</taxon>
        <taxon>Dorylaimia</taxon>
        <taxon>Trichinellida</taxon>
        <taxon>Trichinellidae</taxon>
        <taxon>Trichinella</taxon>
    </lineage>
</organism>
<proteinExistence type="predicted"/>
<sequence>MHVSVNFNTICLCNKHDCNKTDKLSSIDGFNFKSISVISAYSTSSERLMLKKLRNVTADIEKEFQEQNRFKLRHLSCPFERQICDSCFKEIGQFQNETEQHENFDK</sequence>
<gene>
    <name evidence="2" type="ORF">T4C_4753</name>
    <name evidence="1" type="ORF">T4C_4792</name>
</gene>
<dbReference type="EMBL" id="JYDV01000170">
    <property type="protein sequence ID" value="KRZ27167.1"/>
    <property type="molecule type" value="Genomic_DNA"/>
</dbReference>
<dbReference type="EMBL" id="JYDV01000170">
    <property type="protein sequence ID" value="KRZ27166.1"/>
    <property type="molecule type" value="Genomic_DNA"/>
</dbReference>
<dbReference type="AlphaFoldDB" id="A0A0V1IWN7"/>
<evidence type="ECO:0000313" key="3">
    <source>
        <dbReference type="Proteomes" id="UP000054826"/>
    </source>
</evidence>
<protein>
    <submittedName>
        <fullName evidence="1">Uncharacterized protein</fullName>
    </submittedName>
</protein>
<evidence type="ECO:0000313" key="2">
    <source>
        <dbReference type="EMBL" id="KRZ27167.1"/>
    </source>
</evidence>
<accession>A0A0V1IWN7</accession>
<name>A0A0V1IWN7_TRIPS</name>
<reference evidence="1 3" key="1">
    <citation type="submission" date="2015-01" db="EMBL/GenBank/DDBJ databases">
        <title>Evolution of Trichinella species and genotypes.</title>
        <authorList>
            <person name="Korhonen P.K."/>
            <person name="Edoardo P."/>
            <person name="Giuseppe L.R."/>
            <person name="Gasser R.B."/>
        </authorList>
    </citation>
    <scope>NUCLEOTIDE SEQUENCE [LARGE SCALE GENOMIC DNA]</scope>
    <source>
        <strain evidence="1">ISS176</strain>
    </source>
</reference>
<comment type="caution">
    <text evidence="1">The sequence shown here is derived from an EMBL/GenBank/DDBJ whole genome shotgun (WGS) entry which is preliminary data.</text>
</comment>
<evidence type="ECO:0000313" key="1">
    <source>
        <dbReference type="EMBL" id="KRZ27166.1"/>
    </source>
</evidence>